<feature type="transmembrane region" description="Helical" evidence="10">
    <location>
        <begin position="415"/>
        <end position="432"/>
    </location>
</feature>
<accession>A0ABQ7J9L3</accession>
<dbReference type="InterPro" id="IPR035952">
    <property type="entry name" value="Rhomboid-like_sf"/>
</dbReference>
<keyword evidence="7 10" id="KW-0720">Serine protease</keyword>
<evidence type="ECO:0000256" key="7">
    <source>
        <dbReference type="ARBA" id="ARBA00022825"/>
    </source>
</evidence>
<dbReference type="GO" id="GO:0008233">
    <property type="term" value="F:peptidase activity"/>
    <property type="evidence" value="ECO:0007669"/>
    <property type="project" value="UniProtKB-KW"/>
</dbReference>
<evidence type="ECO:0000256" key="10">
    <source>
        <dbReference type="RuleBase" id="RU362115"/>
    </source>
</evidence>
<dbReference type="Proteomes" id="UP000823046">
    <property type="component" value="Unassembled WGS sequence"/>
</dbReference>
<sequence length="667" mass="74127">MSDNNQDEVAEVVVGGEREPIKEASRSKKIHFKTSRSIRESRRSLQISKASTIKGSKERASIGVLSPYATKRKGVSEQEQIFEGDEENRHVPIFFKTKAAARVKSIKHIGVPKNAEKVQPSIFAAIEETVLRLPEQTFRENPPTEQAERMTTEEFDLEEATAVVAGEGTCTANGGTDLWKSLLLVDRRAPLNPFRAKALRKGPRRSGSSQKVKIADPALMKIGVCGKLLVCISTTALLSWNFLFEHVINYTTFNGSCVSEVLYPEYTLDLKPFIVDIGYGACEYNTGVLAKDRCPVGSCASFAGYPTELVRSGKIGGFNTSWDSFSSATLKKAGALNANLIRNYGEIFRLFWAMYLHAGWLHILINVSCQIQLLMMIEPDWGFVRTLLLFFISGITGNLLSAVCNPCSSTVGSSGALYGLLGGLISYCIEYWKTIPRPGCFLGAMFIILVSIPIIGFITGFWGITDNYAHMGGCLGGILFGFGTISNVAVFDKCTLQEKIMLSPIVSKYISKEKRDQLKARMNEKKKGGQTKRLYDIVNRKTAVGWRGKFIRLIKKITEKDGRPKCKMAQREWLIRLSCWASLTLIWLLLFLYLLVPSLYKASPPPGNLHFSGYIPCHCCQIWNSGVSGADLLKFNLGFGSGRLYGNEGLWWCWQSEKAANDFCNIK</sequence>
<comment type="catalytic activity">
    <reaction evidence="1 10">
        <text>Cleaves type-1 transmembrane domains using a catalytic dyad composed of serine and histidine that are contributed by different transmembrane domains.</text>
        <dbReference type="EC" id="3.4.21.105"/>
    </reaction>
</comment>
<keyword evidence="6 10" id="KW-0378">Hydrolase</keyword>
<evidence type="ECO:0000256" key="9">
    <source>
        <dbReference type="ARBA" id="ARBA00023136"/>
    </source>
</evidence>
<dbReference type="InterPro" id="IPR022764">
    <property type="entry name" value="Peptidase_S54_rhomboid_dom"/>
</dbReference>
<feature type="transmembrane region" description="Helical" evidence="10">
    <location>
        <begin position="381"/>
        <end position="403"/>
    </location>
</feature>
<evidence type="ECO:0000256" key="4">
    <source>
        <dbReference type="ARBA" id="ARBA00022670"/>
    </source>
</evidence>
<keyword evidence="8 10" id="KW-1133">Transmembrane helix</keyword>
<evidence type="ECO:0000256" key="1">
    <source>
        <dbReference type="ARBA" id="ARBA00000156"/>
    </source>
</evidence>
<evidence type="ECO:0000259" key="12">
    <source>
        <dbReference type="Pfam" id="PF01694"/>
    </source>
</evidence>
<keyword evidence="5 10" id="KW-0812">Transmembrane</keyword>
<evidence type="ECO:0000256" key="6">
    <source>
        <dbReference type="ARBA" id="ARBA00022801"/>
    </source>
</evidence>
<evidence type="ECO:0000256" key="11">
    <source>
        <dbReference type="SAM" id="MobiDB-lite"/>
    </source>
</evidence>
<keyword evidence="9 10" id="KW-0472">Membrane</keyword>
<evidence type="ECO:0000313" key="13">
    <source>
        <dbReference type="EMBL" id="KAF8820693.1"/>
    </source>
</evidence>
<feature type="transmembrane region" description="Helical" evidence="10">
    <location>
        <begin position="468"/>
        <end position="491"/>
    </location>
</feature>
<dbReference type="PANTHER" id="PTHR22936">
    <property type="entry name" value="RHOMBOID-RELATED"/>
    <property type="match status" value="1"/>
</dbReference>
<dbReference type="EC" id="3.4.21.105" evidence="10"/>
<evidence type="ECO:0000256" key="2">
    <source>
        <dbReference type="ARBA" id="ARBA00004141"/>
    </source>
</evidence>
<name>A0ABQ7J9L3_9APIC</name>
<dbReference type="PANTHER" id="PTHR22936:SF69">
    <property type="entry name" value="RHOMBOID-LIKE PROTEIN"/>
    <property type="match status" value="1"/>
</dbReference>
<comment type="subcellular location">
    <subcellularLocation>
        <location evidence="2 10">Membrane</location>
        <topology evidence="2 10">Multi-pass membrane protein</topology>
    </subcellularLocation>
</comment>
<dbReference type="Pfam" id="PF01694">
    <property type="entry name" value="Rhomboid"/>
    <property type="match status" value="1"/>
</dbReference>
<keyword evidence="4 10" id="KW-0645">Protease</keyword>
<comment type="caution">
    <text evidence="10">Lacks conserved residue(s) required for the propagation of feature annotation.</text>
</comment>
<protein>
    <recommendedName>
        <fullName evidence="10">Rhomboid-like protease</fullName>
        <ecNumber evidence="10">3.4.21.105</ecNumber>
    </recommendedName>
</protein>
<organism evidence="13 14">
    <name type="scientific">Cardiosporidium cionae</name>
    <dbReference type="NCBI Taxonomy" id="476202"/>
    <lineage>
        <taxon>Eukaryota</taxon>
        <taxon>Sar</taxon>
        <taxon>Alveolata</taxon>
        <taxon>Apicomplexa</taxon>
        <taxon>Aconoidasida</taxon>
        <taxon>Nephromycida</taxon>
        <taxon>Cardiosporidium</taxon>
    </lineage>
</organism>
<comment type="caution">
    <text evidence="13">The sequence shown here is derived from an EMBL/GenBank/DDBJ whole genome shotgun (WGS) entry which is preliminary data.</text>
</comment>
<evidence type="ECO:0000313" key="14">
    <source>
        <dbReference type="Proteomes" id="UP000823046"/>
    </source>
</evidence>
<comment type="similarity">
    <text evidence="3 10">Belongs to the peptidase S54 family.</text>
</comment>
<feature type="transmembrane region" description="Helical" evidence="10">
    <location>
        <begin position="573"/>
        <end position="596"/>
    </location>
</feature>
<dbReference type="GO" id="GO:0006508">
    <property type="term" value="P:proteolysis"/>
    <property type="evidence" value="ECO:0007669"/>
    <property type="project" value="UniProtKB-KW"/>
</dbReference>
<keyword evidence="14" id="KW-1185">Reference proteome</keyword>
<evidence type="ECO:0000256" key="5">
    <source>
        <dbReference type="ARBA" id="ARBA00022692"/>
    </source>
</evidence>
<gene>
    <name evidence="13" type="primary">ROM5</name>
    <name evidence="13" type="ORF">IE077_002913</name>
</gene>
<dbReference type="EMBL" id="JADAQX010000323">
    <property type="protein sequence ID" value="KAF8820693.1"/>
    <property type="molecule type" value="Genomic_DNA"/>
</dbReference>
<proteinExistence type="inferred from homology"/>
<feature type="domain" description="Peptidase S54 rhomboid" evidence="12">
    <location>
        <begin position="345"/>
        <end position="484"/>
    </location>
</feature>
<dbReference type="SUPFAM" id="SSF144091">
    <property type="entry name" value="Rhomboid-like"/>
    <property type="match status" value="1"/>
</dbReference>
<dbReference type="InterPro" id="IPR002610">
    <property type="entry name" value="Peptidase_S54_rhomboid-like"/>
</dbReference>
<evidence type="ECO:0000256" key="3">
    <source>
        <dbReference type="ARBA" id="ARBA00009045"/>
    </source>
</evidence>
<evidence type="ECO:0000256" key="8">
    <source>
        <dbReference type="ARBA" id="ARBA00022989"/>
    </source>
</evidence>
<reference evidence="13 14" key="1">
    <citation type="journal article" date="2020" name="bioRxiv">
        <title>Metabolic contributions of an alphaproteobacterial endosymbiont in the apicomplexan Cardiosporidium cionae.</title>
        <authorList>
            <person name="Hunter E.S."/>
            <person name="Paight C.J."/>
            <person name="Lane C.E."/>
        </authorList>
    </citation>
    <scope>NUCLEOTIDE SEQUENCE [LARGE SCALE GENOMIC DNA]</scope>
    <source>
        <strain evidence="13">ESH_2018</strain>
    </source>
</reference>
<feature type="transmembrane region" description="Helical" evidence="10">
    <location>
        <begin position="350"/>
        <end position="369"/>
    </location>
</feature>
<feature type="compositionally biased region" description="Basic residues" evidence="11">
    <location>
        <begin position="27"/>
        <end position="36"/>
    </location>
</feature>
<feature type="compositionally biased region" description="Acidic residues" evidence="11">
    <location>
        <begin position="1"/>
        <end position="10"/>
    </location>
</feature>
<feature type="region of interest" description="Disordered" evidence="11">
    <location>
        <begin position="1"/>
        <end position="43"/>
    </location>
</feature>
<feature type="compositionally biased region" description="Basic and acidic residues" evidence="11">
    <location>
        <begin position="16"/>
        <end position="26"/>
    </location>
</feature>
<feature type="transmembrane region" description="Helical" evidence="10">
    <location>
        <begin position="439"/>
        <end position="462"/>
    </location>
</feature>
<comment type="function">
    <text evidence="10">Serine protease involved in intramembrane proteolysis.</text>
</comment>
<dbReference type="Gene3D" id="1.20.1540.10">
    <property type="entry name" value="Rhomboid-like"/>
    <property type="match status" value="1"/>
</dbReference>